<keyword evidence="4" id="KW-1133">Transmembrane helix</keyword>
<reference evidence="6" key="2">
    <citation type="submission" date="2020-08" db="EMBL/GenBank/DDBJ databases">
        <authorList>
            <person name="Chen M."/>
            <person name="Teng W."/>
            <person name="Zhao L."/>
            <person name="Hu C."/>
            <person name="Zhou Y."/>
            <person name="Han B."/>
            <person name="Song L."/>
            <person name="Shu W."/>
        </authorList>
    </citation>
    <scope>NUCLEOTIDE SEQUENCE</scope>
    <source>
        <strain evidence="6">FACHB-1277</strain>
    </source>
</reference>
<accession>A0A926UTP8</accession>
<dbReference type="GO" id="GO:0016020">
    <property type="term" value="C:membrane"/>
    <property type="evidence" value="ECO:0007669"/>
    <property type="project" value="TreeGrafter"/>
</dbReference>
<keyword evidence="4" id="KW-0812">Transmembrane</keyword>
<dbReference type="Pfam" id="PF00487">
    <property type="entry name" value="FA_desaturase"/>
    <property type="match status" value="1"/>
</dbReference>
<evidence type="ECO:0000256" key="1">
    <source>
        <dbReference type="ARBA" id="ARBA00001954"/>
    </source>
</evidence>
<comment type="similarity">
    <text evidence="2">Belongs to the fatty acid desaturase type 2 family.</text>
</comment>
<name>A0A926UTP8_9CYAN</name>
<evidence type="ECO:0000313" key="6">
    <source>
        <dbReference type="EMBL" id="MBD2151136.1"/>
    </source>
</evidence>
<dbReference type="GO" id="GO:0016717">
    <property type="term" value="F:oxidoreductase activity, acting on paired donors, with oxidation of a pair of donors resulting in the reduction of molecular oxygen to two molecules of water"/>
    <property type="evidence" value="ECO:0007669"/>
    <property type="project" value="TreeGrafter"/>
</dbReference>
<protein>
    <submittedName>
        <fullName evidence="6">Fatty acid desaturase family protein</fullName>
    </submittedName>
</protein>
<keyword evidence="3" id="KW-0408">Iron</keyword>
<keyword evidence="4" id="KW-0472">Membrane</keyword>
<evidence type="ECO:0000256" key="4">
    <source>
        <dbReference type="SAM" id="Phobius"/>
    </source>
</evidence>
<dbReference type="PANTHER" id="PTHR19353:SF19">
    <property type="entry name" value="DELTA(5) FATTY ACID DESATURASE C-RELATED"/>
    <property type="match status" value="1"/>
</dbReference>
<feature type="transmembrane region" description="Helical" evidence="4">
    <location>
        <begin position="191"/>
        <end position="210"/>
    </location>
</feature>
<feature type="transmembrane region" description="Helical" evidence="4">
    <location>
        <begin position="97"/>
        <end position="117"/>
    </location>
</feature>
<evidence type="ECO:0000313" key="7">
    <source>
        <dbReference type="Proteomes" id="UP000631421"/>
    </source>
</evidence>
<gene>
    <name evidence="6" type="ORF">H6F44_13545</name>
</gene>
<feature type="transmembrane region" description="Helical" evidence="4">
    <location>
        <begin position="32"/>
        <end position="52"/>
    </location>
</feature>
<dbReference type="RefSeq" id="WP_190351556.1">
    <property type="nucleotide sequence ID" value="NZ_JACJPY010000043.1"/>
</dbReference>
<dbReference type="CDD" id="cd03510">
    <property type="entry name" value="Rhizobitoxine-FADS-like"/>
    <property type="match status" value="1"/>
</dbReference>
<dbReference type="PANTHER" id="PTHR19353">
    <property type="entry name" value="FATTY ACID DESATURASE 2"/>
    <property type="match status" value="1"/>
</dbReference>
<dbReference type="EMBL" id="JACJPY010000043">
    <property type="protein sequence ID" value="MBD2151136.1"/>
    <property type="molecule type" value="Genomic_DNA"/>
</dbReference>
<feature type="transmembrane region" description="Helical" evidence="4">
    <location>
        <begin position="58"/>
        <end position="76"/>
    </location>
</feature>
<comment type="caution">
    <text evidence="6">The sequence shown here is derived from an EMBL/GenBank/DDBJ whole genome shotgun (WGS) entry which is preliminary data.</text>
</comment>
<dbReference type="AlphaFoldDB" id="A0A926UTP8"/>
<feature type="domain" description="Fatty acid desaturase" evidence="5">
    <location>
        <begin position="63"/>
        <end position="299"/>
    </location>
</feature>
<dbReference type="InterPro" id="IPR005804">
    <property type="entry name" value="FA_desaturase_dom"/>
</dbReference>
<evidence type="ECO:0000256" key="3">
    <source>
        <dbReference type="ARBA" id="ARBA00023004"/>
    </source>
</evidence>
<feature type="transmembrane region" description="Helical" evidence="4">
    <location>
        <begin position="161"/>
        <end position="179"/>
    </location>
</feature>
<proteinExistence type="inferred from homology"/>
<sequence length="334" mass="38423">MSSKTKFKRHRFDKALISEIQKLHKLDNWHGIMMLLEDWICIMGAIAASLWAWQNLPLSGAALTYLLSVLVIGAKQRGLRVINHMATHNAIAKNPQLNYILSTVFAAWLVLESASGYDNTHNSLQNGHHPNLGTERDVDHKAIVEQGLYGEGCSPENVQQFLWMIPFKTLGYITFLLKNRVWNPYEKSTERVIRLSYLTVLLSVMLWAGLGMPVLLYWIVPLFTSAIWIGIIIQLAEHYPLMESNHEYDIYVSRNRILNPLINFFMGTHNEGYHLIHHLYPRLPLWQMKKAHQVLMADPIYNSLHHQTGVLHLFQQLIPTTNPPAIAELQPVRE</sequence>
<keyword evidence="7" id="KW-1185">Reference proteome</keyword>
<comment type="cofactor">
    <cofactor evidence="1">
        <name>Fe(2+)</name>
        <dbReference type="ChEBI" id="CHEBI:29033"/>
    </cofactor>
</comment>
<organism evidence="6 7">
    <name type="scientific">Pseudanabaena cinerea FACHB-1277</name>
    <dbReference type="NCBI Taxonomy" id="2949581"/>
    <lineage>
        <taxon>Bacteria</taxon>
        <taxon>Bacillati</taxon>
        <taxon>Cyanobacteriota</taxon>
        <taxon>Cyanophyceae</taxon>
        <taxon>Pseudanabaenales</taxon>
        <taxon>Pseudanabaenaceae</taxon>
        <taxon>Pseudanabaena</taxon>
        <taxon>Pseudanabaena cinerea</taxon>
    </lineage>
</organism>
<reference evidence="6" key="1">
    <citation type="journal article" date="2015" name="ISME J.">
        <title>Draft Genome Sequence of Streptomyces incarnatus NRRL8089, which Produces the Nucleoside Antibiotic Sinefungin.</title>
        <authorList>
            <person name="Oshima K."/>
            <person name="Hattori M."/>
            <person name="Shimizu H."/>
            <person name="Fukuda K."/>
            <person name="Nemoto M."/>
            <person name="Inagaki K."/>
            <person name="Tamura T."/>
        </authorList>
    </citation>
    <scope>NUCLEOTIDE SEQUENCE</scope>
    <source>
        <strain evidence="6">FACHB-1277</strain>
    </source>
</reference>
<evidence type="ECO:0000256" key="2">
    <source>
        <dbReference type="ARBA" id="ARBA00008749"/>
    </source>
</evidence>
<evidence type="ECO:0000259" key="5">
    <source>
        <dbReference type="Pfam" id="PF00487"/>
    </source>
</evidence>
<dbReference type="InterPro" id="IPR012171">
    <property type="entry name" value="Fatty_acid_desaturase"/>
</dbReference>
<dbReference type="GO" id="GO:0008610">
    <property type="term" value="P:lipid biosynthetic process"/>
    <property type="evidence" value="ECO:0007669"/>
    <property type="project" value="UniProtKB-ARBA"/>
</dbReference>
<dbReference type="Proteomes" id="UP000631421">
    <property type="component" value="Unassembled WGS sequence"/>
</dbReference>